<dbReference type="AlphaFoldDB" id="A0A6J4RMJ4"/>
<proteinExistence type="predicted"/>
<sequence>CSAPPPPCSHWASAGAATWWVPWPSPTSRGRPGSALASAESPGSAGRSIPYRGRAAWRSCRGRSRSTTSSPSPGRPPRDRAASRSRKRTWPASSMSPPCWSIRTAGRAPSRPGWMWPPTPWTATSSRWSTSAATCSRTGTSPAWPARCAIRSCSPPPLTCAIRPSACCSAPPATGSSRPARCSSGSPRRRPRAACSAPTAWRP</sequence>
<protein>
    <submittedName>
        <fullName evidence="2">Uncharacterized protein</fullName>
    </submittedName>
</protein>
<dbReference type="EMBL" id="CADCVP010000064">
    <property type="protein sequence ID" value="CAA9476485.1"/>
    <property type="molecule type" value="Genomic_DNA"/>
</dbReference>
<feature type="compositionally biased region" description="Low complexity" evidence="1">
    <location>
        <begin position="193"/>
        <end position="203"/>
    </location>
</feature>
<feature type="non-terminal residue" evidence="2">
    <location>
        <position position="203"/>
    </location>
</feature>
<evidence type="ECO:0000256" key="1">
    <source>
        <dbReference type="SAM" id="MobiDB-lite"/>
    </source>
</evidence>
<name>A0A6J4RMJ4_9ACTN</name>
<reference evidence="2" key="1">
    <citation type="submission" date="2020-02" db="EMBL/GenBank/DDBJ databases">
        <authorList>
            <person name="Meier V. D."/>
        </authorList>
    </citation>
    <scope>NUCLEOTIDE SEQUENCE</scope>
    <source>
        <strain evidence="2">AVDCRST_MAG69</strain>
    </source>
</reference>
<feature type="non-terminal residue" evidence="2">
    <location>
        <position position="1"/>
    </location>
</feature>
<gene>
    <name evidence="2" type="ORF">AVDCRST_MAG69-466</name>
</gene>
<feature type="region of interest" description="Disordered" evidence="1">
    <location>
        <begin position="22"/>
        <end position="113"/>
    </location>
</feature>
<accession>A0A6J4RMJ4</accession>
<feature type="compositionally biased region" description="Low complexity" evidence="1">
    <location>
        <begin position="175"/>
        <end position="186"/>
    </location>
</feature>
<organism evidence="2">
    <name type="scientific">uncultured Solirubrobacteraceae bacterium</name>
    <dbReference type="NCBI Taxonomy" id="1162706"/>
    <lineage>
        <taxon>Bacteria</taxon>
        <taxon>Bacillati</taxon>
        <taxon>Actinomycetota</taxon>
        <taxon>Thermoleophilia</taxon>
        <taxon>Solirubrobacterales</taxon>
        <taxon>Solirubrobacteraceae</taxon>
        <taxon>environmental samples</taxon>
    </lineage>
</organism>
<feature type="region of interest" description="Disordered" evidence="1">
    <location>
        <begin position="170"/>
        <end position="203"/>
    </location>
</feature>
<evidence type="ECO:0000313" key="2">
    <source>
        <dbReference type="EMBL" id="CAA9476485.1"/>
    </source>
</evidence>